<dbReference type="PROSITE" id="PS01124">
    <property type="entry name" value="HTH_ARAC_FAMILY_2"/>
    <property type="match status" value="1"/>
</dbReference>
<keyword evidence="4" id="KW-0472">Membrane</keyword>
<keyword evidence="1" id="KW-0805">Transcription regulation</keyword>
<dbReference type="PANTHER" id="PTHR43280:SF29">
    <property type="entry name" value="ARAC-FAMILY TRANSCRIPTIONAL REGULATOR"/>
    <property type="match status" value="1"/>
</dbReference>
<evidence type="ECO:0000313" key="7">
    <source>
        <dbReference type="EMBL" id="MDR7209337.1"/>
    </source>
</evidence>
<keyword evidence="3" id="KW-0804">Transcription</keyword>
<protein>
    <submittedName>
        <fullName evidence="7">AraC-like DNA-binding protein</fullName>
    </submittedName>
</protein>
<dbReference type="Gene3D" id="1.10.10.60">
    <property type="entry name" value="Homeodomain-like"/>
    <property type="match status" value="2"/>
</dbReference>
<accession>A0ABU1Y532</accession>
<dbReference type="SMART" id="SM00342">
    <property type="entry name" value="HTH_ARAC"/>
    <property type="match status" value="1"/>
</dbReference>
<gene>
    <name evidence="7" type="ORF">J2W48_001270</name>
</gene>
<dbReference type="RefSeq" id="WP_310279500.1">
    <property type="nucleotide sequence ID" value="NZ_JAVDWQ010000003.1"/>
</dbReference>
<dbReference type="Proteomes" id="UP001269081">
    <property type="component" value="Unassembled WGS sequence"/>
</dbReference>
<feature type="signal peptide" evidence="5">
    <location>
        <begin position="1"/>
        <end position="18"/>
    </location>
</feature>
<evidence type="ECO:0000256" key="3">
    <source>
        <dbReference type="ARBA" id="ARBA00023163"/>
    </source>
</evidence>
<dbReference type="Gene3D" id="1.25.40.10">
    <property type="entry name" value="Tetratricopeptide repeat domain"/>
    <property type="match status" value="1"/>
</dbReference>
<feature type="transmembrane region" description="Helical" evidence="4">
    <location>
        <begin position="378"/>
        <end position="397"/>
    </location>
</feature>
<keyword evidence="8" id="KW-1185">Reference proteome</keyword>
<dbReference type="InterPro" id="IPR011990">
    <property type="entry name" value="TPR-like_helical_dom_sf"/>
</dbReference>
<dbReference type="SUPFAM" id="SSF46689">
    <property type="entry name" value="Homeodomain-like"/>
    <property type="match status" value="1"/>
</dbReference>
<keyword evidence="2" id="KW-0238">DNA-binding</keyword>
<evidence type="ECO:0000313" key="8">
    <source>
        <dbReference type="Proteomes" id="UP001269081"/>
    </source>
</evidence>
<feature type="chain" id="PRO_5047258151" evidence="5">
    <location>
        <begin position="19"/>
        <end position="563"/>
    </location>
</feature>
<organism evidence="7 8">
    <name type="scientific">Flavobacterium piscis</name>
    <dbReference type="NCBI Taxonomy" id="1114874"/>
    <lineage>
        <taxon>Bacteria</taxon>
        <taxon>Pseudomonadati</taxon>
        <taxon>Bacteroidota</taxon>
        <taxon>Flavobacteriia</taxon>
        <taxon>Flavobacteriales</taxon>
        <taxon>Flavobacteriaceae</taxon>
        <taxon>Flavobacterium</taxon>
    </lineage>
</organism>
<dbReference type="PANTHER" id="PTHR43280">
    <property type="entry name" value="ARAC-FAMILY TRANSCRIPTIONAL REGULATOR"/>
    <property type="match status" value="1"/>
</dbReference>
<dbReference type="Pfam" id="PF12833">
    <property type="entry name" value="HTH_18"/>
    <property type="match status" value="1"/>
</dbReference>
<keyword evidence="4" id="KW-0812">Transmembrane</keyword>
<dbReference type="EMBL" id="JAVDWQ010000003">
    <property type="protein sequence ID" value="MDR7209337.1"/>
    <property type="molecule type" value="Genomic_DNA"/>
</dbReference>
<keyword evidence="4" id="KW-1133">Transmembrane helix</keyword>
<comment type="caution">
    <text evidence="7">The sequence shown here is derived from an EMBL/GenBank/DDBJ whole genome shotgun (WGS) entry which is preliminary data.</text>
</comment>
<dbReference type="InterPro" id="IPR018060">
    <property type="entry name" value="HTH_AraC"/>
</dbReference>
<evidence type="ECO:0000259" key="6">
    <source>
        <dbReference type="PROSITE" id="PS01124"/>
    </source>
</evidence>
<evidence type="ECO:0000256" key="4">
    <source>
        <dbReference type="SAM" id="Phobius"/>
    </source>
</evidence>
<dbReference type="SUPFAM" id="SSF48452">
    <property type="entry name" value="TPR-like"/>
    <property type="match status" value="1"/>
</dbReference>
<dbReference type="InterPro" id="IPR009057">
    <property type="entry name" value="Homeodomain-like_sf"/>
</dbReference>
<evidence type="ECO:0000256" key="5">
    <source>
        <dbReference type="SAM" id="SignalP"/>
    </source>
</evidence>
<reference evidence="7 8" key="1">
    <citation type="submission" date="2023-07" db="EMBL/GenBank/DDBJ databases">
        <title>Sorghum-associated microbial communities from plants grown in Nebraska, USA.</title>
        <authorList>
            <person name="Schachtman D."/>
        </authorList>
    </citation>
    <scope>NUCLEOTIDE SEQUENCE [LARGE SCALE GENOMIC DNA]</scope>
    <source>
        <strain evidence="7 8">4129</strain>
    </source>
</reference>
<feature type="domain" description="HTH araC/xylS-type" evidence="6">
    <location>
        <begin position="448"/>
        <end position="553"/>
    </location>
</feature>
<evidence type="ECO:0000256" key="2">
    <source>
        <dbReference type="ARBA" id="ARBA00023125"/>
    </source>
</evidence>
<name>A0ABU1Y532_9FLAO</name>
<keyword evidence="5" id="KW-0732">Signal</keyword>
<proteinExistence type="predicted"/>
<sequence>MKNLLLLFLLLVTSTLFSQKKETFVIPDSLKKMSFKILEDHFDKSIMNEKKLNIYAKTYYKKSKWQDDEIIKAKGMYMLAYISREDSLFRLTDSIIALTKKRNDFIFPAKAYILRSIISFSDGQFNKALVDILNAEGYSDKSGNIEQKILINQQIGLIKIELGKPQEALPLIIENYNYYKNKNPDSPYYVYSAWILSNIYNRLNKPDLALHYIELFLSKMKEQDPYYKYFMLNKGISYHFKKNFSLSNKTLDEAIILLKTDKINQAIAYYYRGENVLQGEKSDFKSKKYFEKVDSILITTHEFTAILRNSYLHLIEIYRKLKDNSKQLYYLNRLNEIDEKLNKNNIVLSDNMNQKYDTPHLLLQKEKIISEMNKEQKIYIGIVLVVFMGLIFALLYLSKIRKEKIMAEEKFQIIINQSQSKIESTDVIIGKNKTKSLDLPISIANDLLQKLNTFEKNMGYLELNLKLSDLSIRFETNSSYLSKTINQYKNKNFSQYLNDLRIAYAIKRLKSENKFQKYTIKAIAEEVGFSNSESFAKAFFNNTGLQPSYFIKKLMKQYNFILL</sequence>
<evidence type="ECO:0000256" key="1">
    <source>
        <dbReference type="ARBA" id="ARBA00023015"/>
    </source>
</evidence>